<dbReference type="PANTHER" id="PTHR31793:SF27">
    <property type="entry name" value="NOVEL THIOESTERASE SUPERFAMILY DOMAIN AND SAPOSIN A-TYPE DOMAIN CONTAINING PROTEIN (0610012H03RIK)"/>
    <property type="match status" value="1"/>
</dbReference>
<comment type="similarity">
    <text evidence="1">Belongs to the 4-hydroxybenzoyl-CoA thioesterase family.</text>
</comment>
<sequence length="129" mass="15350">MKTFEFTVTVTQEDLDELNHVNNIRYIQWIQDIAKAHWQEIATEDIYKAYFWVVRRHLVDYKASAHLHDQVKITTKFINSYGATAKSIIEMHNKSTQKLLLKAETTWCLMQTRTKRPTRVPKEIDEILK</sequence>
<dbReference type="SUPFAM" id="SSF54637">
    <property type="entry name" value="Thioesterase/thiol ester dehydrase-isomerase"/>
    <property type="match status" value="1"/>
</dbReference>
<protein>
    <submittedName>
        <fullName evidence="3">Acyl-CoA thioesterase</fullName>
        <ecNumber evidence="3">3.1.2.-</ecNumber>
    </submittedName>
</protein>
<dbReference type="Proteomes" id="UP001597467">
    <property type="component" value="Unassembled WGS sequence"/>
</dbReference>
<keyword evidence="4" id="KW-1185">Reference proteome</keyword>
<accession>A0ABW5K0G2</accession>
<gene>
    <name evidence="3" type="ORF">ACFSSB_05280</name>
</gene>
<comment type="caution">
    <text evidence="3">The sequence shown here is derived from an EMBL/GenBank/DDBJ whole genome shotgun (WGS) entry which is preliminary data.</text>
</comment>
<evidence type="ECO:0000313" key="4">
    <source>
        <dbReference type="Proteomes" id="UP001597467"/>
    </source>
</evidence>
<dbReference type="EMBL" id="JBHULM010000007">
    <property type="protein sequence ID" value="MFD2541725.1"/>
    <property type="molecule type" value="Genomic_DNA"/>
</dbReference>
<dbReference type="CDD" id="cd00586">
    <property type="entry name" value="4HBT"/>
    <property type="match status" value="1"/>
</dbReference>
<evidence type="ECO:0000256" key="1">
    <source>
        <dbReference type="ARBA" id="ARBA00005953"/>
    </source>
</evidence>
<name>A0ABW5K0G2_9FLAO</name>
<keyword evidence="2 3" id="KW-0378">Hydrolase</keyword>
<evidence type="ECO:0000313" key="3">
    <source>
        <dbReference type="EMBL" id="MFD2541725.1"/>
    </source>
</evidence>
<dbReference type="PANTHER" id="PTHR31793">
    <property type="entry name" value="4-HYDROXYBENZOYL-COA THIOESTERASE FAMILY MEMBER"/>
    <property type="match status" value="1"/>
</dbReference>
<dbReference type="Pfam" id="PF13279">
    <property type="entry name" value="4HBT_2"/>
    <property type="match status" value="1"/>
</dbReference>
<dbReference type="Gene3D" id="3.10.129.10">
    <property type="entry name" value="Hotdog Thioesterase"/>
    <property type="match status" value="1"/>
</dbReference>
<dbReference type="InterPro" id="IPR029069">
    <property type="entry name" value="HotDog_dom_sf"/>
</dbReference>
<dbReference type="EC" id="3.1.2.-" evidence="3"/>
<dbReference type="RefSeq" id="WP_379901726.1">
    <property type="nucleotide sequence ID" value="NZ_JBHULM010000007.1"/>
</dbReference>
<dbReference type="GO" id="GO:0016787">
    <property type="term" value="F:hydrolase activity"/>
    <property type="evidence" value="ECO:0007669"/>
    <property type="project" value="UniProtKB-KW"/>
</dbReference>
<organism evidence="3 4">
    <name type="scientific">Lacinutrix gracilariae</name>
    <dbReference type="NCBI Taxonomy" id="1747198"/>
    <lineage>
        <taxon>Bacteria</taxon>
        <taxon>Pseudomonadati</taxon>
        <taxon>Bacteroidota</taxon>
        <taxon>Flavobacteriia</taxon>
        <taxon>Flavobacteriales</taxon>
        <taxon>Flavobacteriaceae</taxon>
        <taxon>Lacinutrix</taxon>
    </lineage>
</organism>
<dbReference type="InterPro" id="IPR050563">
    <property type="entry name" value="4-hydroxybenzoyl-CoA_TE"/>
</dbReference>
<reference evidence="4" key="1">
    <citation type="journal article" date="2019" name="Int. J. Syst. Evol. Microbiol.">
        <title>The Global Catalogue of Microorganisms (GCM) 10K type strain sequencing project: providing services to taxonomists for standard genome sequencing and annotation.</title>
        <authorList>
            <consortium name="The Broad Institute Genomics Platform"/>
            <consortium name="The Broad Institute Genome Sequencing Center for Infectious Disease"/>
            <person name="Wu L."/>
            <person name="Ma J."/>
        </authorList>
    </citation>
    <scope>NUCLEOTIDE SEQUENCE [LARGE SCALE GENOMIC DNA]</scope>
    <source>
        <strain evidence="4">KCTC 42808</strain>
    </source>
</reference>
<proteinExistence type="inferred from homology"/>
<evidence type="ECO:0000256" key="2">
    <source>
        <dbReference type="ARBA" id="ARBA00022801"/>
    </source>
</evidence>